<evidence type="ECO:0000259" key="6">
    <source>
        <dbReference type="Pfam" id="PF04082"/>
    </source>
</evidence>
<evidence type="ECO:0000256" key="4">
    <source>
        <dbReference type="ARBA" id="ARBA00023163"/>
    </source>
</evidence>
<keyword evidence="3" id="KW-0238">DNA-binding</keyword>
<dbReference type="AlphaFoldDB" id="A0A5N6XTB1"/>
<evidence type="ECO:0000256" key="3">
    <source>
        <dbReference type="ARBA" id="ARBA00023125"/>
    </source>
</evidence>
<dbReference type="InterPro" id="IPR007219">
    <property type="entry name" value="XnlR_reg_dom"/>
</dbReference>
<dbReference type="InterPro" id="IPR052073">
    <property type="entry name" value="Amide_Lactam_Regulators"/>
</dbReference>
<keyword evidence="5" id="KW-0539">Nucleus</keyword>
<dbReference type="Proteomes" id="UP000325558">
    <property type="component" value="Unassembled WGS sequence"/>
</dbReference>
<keyword evidence="1" id="KW-0862">Zinc</keyword>
<evidence type="ECO:0000256" key="1">
    <source>
        <dbReference type="ARBA" id="ARBA00022833"/>
    </source>
</evidence>
<dbReference type="Pfam" id="PF04082">
    <property type="entry name" value="Fungal_trans"/>
    <property type="match status" value="1"/>
</dbReference>
<keyword evidence="2" id="KW-0805">Transcription regulation</keyword>
<feature type="domain" description="Xylanolytic transcriptional activator regulatory" evidence="6">
    <location>
        <begin position="37"/>
        <end position="117"/>
    </location>
</feature>
<proteinExistence type="predicted"/>
<accession>A0A5N6XTB1</accession>
<protein>
    <recommendedName>
        <fullName evidence="6">Xylanolytic transcriptional activator regulatory domain-containing protein</fullName>
    </recommendedName>
</protein>
<dbReference type="CDD" id="cd12148">
    <property type="entry name" value="fungal_TF_MHR"/>
    <property type="match status" value="1"/>
</dbReference>
<dbReference type="PANTHER" id="PTHR47171">
    <property type="entry name" value="FARA-RELATED"/>
    <property type="match status" value="1"/>
</dbReference>
<name>A0A5N6XTB1_9EURO</name>
<keyword evidence="4" id="KW-0804">Transcription</keyword>
<evidence type="ECO:0000256" key="2">
    <source>
        <dbReference type="ARBA" id="ARBA00023015"/>
    </source>
</evidence>
<dbReference type="OrthoDB" id="10251155at2759"/>
<evidence type="ECO:0000313" key="7">
    <source>
        <dbReference type="EMBL" id="KAE8336394.1"/>
    </source>
</evidence>
<dbReference type="GO" id="GO:0008270">
    <property type="term" value="F:zinc ion binding"/>
    <property type="evidence" value="ECO:0007669"/>
    <property type="project" value="InterPro"/>
</dbReference>
<dbReference type="PANTHER" id="PTHR47171:SF4">
    <property type="entry name" value="ACETAMIDASE REGULATORY PROTEIN"/>
    <property type="match status" value="1"/>
</dbReference>
<dbReference type="GO" id="GO:0006351">
    <property type="term" value="P:DNA-templated transcription"/>
    <property type="evidence" value="ECO:0007669"/>
    <property type="project" value="InterPro"/>
</dbReference>
<sequence>MDVYGAYRTHLDLLEDEERTILELKGALEIPSQERVFLSMYKDPLNPPSLLLLQAIFLAGSRVVKEKTRENESSAGAHSSMIYLQRAKALYDAECEKDYTTVVQALLLMSWYWQGTEGESVGFSKDGIS</sequence>
<organism evidence="7">
    <name type="scientific">Aspergillus arachidicola</name>
    <dbReference type="NCBI Taxonomy" id="656916"/>
    <lineage>
        <taxon>Eukaryota</taxon>
        <taxon>Fungi</taxon>
        <taxon>Dikarya</taxon>
        <taxon>Ascomycota</taxon>
        <taxon>Pezizomycotina</taxon>
        <taxon>Eurotiomycetes</taxon>
        <taxon>Eurotiomycetidae</taxon>
        <taxon>Eurotiales</taxon>
        <taxon>Aspergillaceae</taxon>
        <taxon>Aspergillus</taxon>
        <taxon>Aspergillus subgen. Circumdati</taxon>
    </lineage>
</organism>
<dbReference type="EMBL" id="ML737196">
    <property type="protein sequence ID" value="KAE8336394.1"/>
    <property type="molecule type" value="Genomic_DNA"/>
</dbReference>
<reference evidence="7" key="1">
    <citation type="submission" date="2019-04" db="EMBL/GenBank/DDBJ databases">
        <title>Friends and foes A comparative genomics study of 23 Aspergillus species from section Flavi.</title>
        <authorList>
            <consortium name="DOE Joint Genome Institute"/>
            <person name="Kjaerbolling I."/>
            <person name="Vesth T."/>
            <person name="Frisvad J.C."/>
            <person name="Nybo J.L."/>
            <person name="Theobald S."/>
            <person name="Kildgaard S."/>
            <person name="Isbrandt T."/>
            <person name="Kuo A."/>
            <person name="Sato A."/>
            <person name="Lyhne E.K."/>
            <person name="Kogle M.E."/>
            <person name="Wiebenga A."/>
            <person name="Kun R.S."/>
            <person name="Lubbers R.J."/>
            <person name="Makela M.R."/>
            <person name="Barry K."/>
            <person name="Chovatia M."/>
            <person name="Clum A."/>
            <person name="Daum C."/>
            <person name="Haridas S."/>
            <person name="He G."/>
            <person name="LaButti K."/>
            <person name="Lipzen A."/>
            <person name="Mondo S."/>
            <person name="Riley R."/>
            <person name="Salamov A."/>
            <person name="Simmons B.A."/>
            <person name="Magnuson J.K."/>
            <person name="Henrissat B."/>
            <person name="Mortensen U.H."/>
            <person name="Larsen T.O."/>
            <person name="Devries R.P."/>
            <person name="Grigoriev I.V."/>
            <person name="Machida M."/>
            <person name="Baker S.E."/>
            <person name="Andersen M.R."/>
        </authorList>
    </citation>
    <scope>NUCLEOTIDE SEQUENCE</scope>
    <source>
        <strain evidence="7">CBS 117612</strain>
    </source>
</reference>
<evidence type="ECO:0000256" key="5">
    <source>
        <dbReference type="ARBA" id="ARBA00023242"/>
    </source>
</evidence>
<dbReference type="GO" id="GO:0003677">
    <property type="term" value="F:DNA binding"/>
    <property type="evidence" value="ECO:0007669"/>
    <property type="project" value="UniProtKB-KW"/>
</dbReference>
<gene>
    <name evidence="7" type="ORF">BDV24DRAFT_155238</name>
</gene>